<dbReference type="EMBL" id="NBCO01000001">
    <property type="protein sequence ID" value="ORC93774.1"/>
    <property type="molecule type" value="Genomic_DNA"/>
</dbReference>
<protein>
    <submittedName>
        <fullName evidence="4">Beta-fructofuranosidase-like protein</fullName>
    </submittedName>
</protein>
<dbReference type="OrthoDB" id="348678at2759"/>
<organism evidence="4 5">
    <name type="scientific">Trypanosoma theileri</name>
    <dbReference type="NCBI Taxonomy" id="67003"/>
    <lineage>
        <taxon>Eukaryota</taxon>
        <taxon>Discoba</taxon>
        <taxon>Euglenozoa</taxon>
        <taxon>Kinetoplastea</taxon>
        <taxon>Metakinetoplastina</taxon>
        <taxon>Trypanosomatida</taxon>
        <taxon>Trypanosomatidae</taxon>
        <taxon>Trypanosoma</taxon>
    </lineage>
</organism>
<gene>
    <name evidence="4" type="ORF">TM35_000016510</name>
</gene>
<sequence>MLVADLHYDLLFGRPGGYGVCNQGQQSMTTPGCDSPLTLIQSVMEDISKWKGKFTLFTGGLLRHGAETTTTHEIQLMMNEVIDVLSMTAQVNATAGDEDGLSSTQLALGETDFIPSGTFTPDGKQPFYERLLDKMLSSGLLTSTEYSRMLSCGFYYRDLSGTKLRVISLNTILWSTSLRPSLGVGDVDPCGQFPFLESAIEQATQRGRNVIILGDTPPVLNVADALRRKSVKDAAYYWREDFREAYFRIIAAYRFTVAAQIFGHTNTFGFVASNTVGPPLYIIPSVSPLRGSNPSYMRATLDPITGRVVAMRQRYLHENGTWVDGENLEDAITVPLRGLGEHSQKDHMSIVNDAAQWERLAKLRLGGRFLTDRETCDMWCRRLIVCSSLYYDKDDIAHCASLDLPSQKVGLILAIVFTGFGVSSIILAFAYIFSHYSIVFEPPLVLETSKGRHGLFASHSTEGVFR</sequence>
<evidence type="ECO:0000256" key="1">
    <source>
        <dbReference type="ARBA" id="ARBA00022801"/>
    </source>
</evidence>
<dbReference type="VEuPathDB" id="TriTrypDB:TM35_000016510"/>
<evidence type="ECO:0000313" key="5">
    <source>
        <dbReference type="Proteomes" id="UP000192257"/>
    </source>
</evidence>
<accession>A0A1X0PA11</accession>
<comment type="caution">
    <text evidence="4">The sequence shown here is derived from an EMBL/GenBank/DDBJ whole genome shotgun (WGS) entry which is preliminary data.</text>
</comment>
<dbReference type="GO" id="GO:0016787">
    <property type="term" value="F:hydrolase activity"/>
    <property type="evidence" value="ECO:0007669"/>
    <property type="project" value="UniProtKB-KW"/>
</dbReference>
<keyword evidence="5" id="KW-1185">Reference proteome</keyword>
<proteinExistence type="predicted"/>
<dbReference type="InterPro" id="IPR029052">
    <property type="entry name" value="Metallo-depent_PP-like"/>
</dbReference>
<keyword evidence="2" id="KW-0325">Glycoprotein</keyword>
<keyword evidence="3" id="KW-1133">Transmembrane helix</keyword>
<reference evidence="4 5" key="1">
    <citation type="submission" date="2017-03" db="EMBL/GenBank/DDBJ databases">
        <title>An alternative strategy for trypanosome survival in the mammalian bloodstream revealed through genome and transcriptome analysis of the ubiquitous bovine parasite Trypanosoma (Megatrypanum) theileri.</title>
        <authorList>
            <person name="Kelly S."/>
            <person name="Ivens A."/>
            <person name="Mott A."/>
            <person name="O'Neill E."/>
            <person name="Emms D."/>
            <person name="Macleod O."/>
            <person name="Voorheis P."/>
            <person name="Matthews J."/>
            <person name="Matthews K."/>
            <person name="Carrington M."/>
        </authorList>
    </citation>
    <scope>NUCLEOTIDE SEQUENCE [LARGE SCALE GENOMIC DNA]</scope>
    <source>
        <strain evidence="4">Edinburgh</strain>
    </source>
</reference>
<keyword evidence="3" id="KW-0812">Transmembrane</keyword>
<evidence type="ECO:0000313" key="4">
    <source>
        <dbReference type="EMBL" id="ORC93774.1"/>
    </source>
</evidence>
<evidence type="ECO:0000256" key="2">
    <source>
        <dbReference type="ARBA" id="ARBA00023180"/>
    </source>
</evidence>
<dbReference type="AlphaFoldDB" id="A0A1X0PA11"/>
<dbReference type="STRING" id="67003.A0A1X0PA11"/>
<keyword evidence="1" id="KW-0378">Hydrolase</keyword>
<dbReference type="GeneID" id="39981112"/>
<feature type="transmembrane region" description="Helical" evidence="3">
    <location>
        <begin position="409"/>
        <end position="433"/>
    </location>
</feature>
<dbReference type="RefSeq" id="XP_028887840.1">
    <property type="nucleotide sequence ID" value="XM_029021332.1"/>
</dbReference>
<dbReference type="PANTHER" id="PTHR10340:SF57">
    <property type="entry name" value="METALLOPHOS DOMAIN-CONTAINING PROTEIN"/>
    <property type="match status" value="1"/>
</dbReference>
<name>A0A1X0PA11_9TRYP</name>
<dbReference type="Proteomes" id="UP000192257">
    <property type="component" value="Unassembled WGS sequence"/>
</dbReference>
<dbReference type="SUPFAM" id="SSF56300">
    <property type="entry name" value="Metallo-dependent phosphatases"/>
    <property type="match status" value="1"/>
</dbReference>
<evidence type="ECO:0000256" key="3">
    <source>
        <dbReference type="SAM" id="Phobius"/>
    </source>
</evidence>
<keyword evidence="3" id="KW-0472">Membrane</keyword>
<dbReference type="PANTHER" id="PTHR10340">
    <property type="entry name" value="SPHINGOMYELIN PHOSPHODIESTERASE"/>
    <property type="match status" value="1"/>
</dbReference>